<feature type="domain" description="C-type lectin" evidence="5">
    <location>
        <begin position="122"/>
        <end position="235"/>
    </location>
</feature>
<feature type="compositionally biased region" description="Low complexity" evidence="3">
    <location>
        <begin position="89"/>
        <end position="101"/>
    </location>
</feature>
<dbReference type="KEGG" id="dre:110438783"/>
<dbReference type="InterPro" id="IPR001304">
    <property type="entry name" value="C-type_lectin-like"/>
</dbReference>
<feature type="compositionally biased region" description="Polar residues" evidence="3">
    <location>
        <begin position="1"/>
        <end position="22"/>
    </location>
</feature>
<keyword evidence="4" id="KW-0812">Transmembrane</keyword>
<dbReference type="Pfam" id="PF00059">
    <property type="entry name" value="Lectin_C"/>
    <property type="match status" value="1"/>
</dbReference>
<proteinExistence type="predicted"/>
<dbReference type="SMART" id="SM00034">
    <property type="entry name" value="CLECT"/>
    <property type="match status" value="1"/>
</dbReference>
<feature type="transmembrane region" description="Helical" evidence="4">
    <location>
        <begin position="31"/>
        <end position="56"/>
    </location>
</feature>
<dbReference type="Gene3D" id="3.10.100.10">
    <property type="entry name" value="Mannose-Binding Protein A, subunit A"/>
    <property type="match status" value="1"/>
</dbReference>
<keyword evidence="4" id="KW-0472">Membrane</keyword>
<dbReference type="InterPro" id="IPR050111">
    <property type="entry name" value="C-type_lectin/snaclec_domain"/>
</dbReference>
<keyword evidence="2" id="KW-1015">Disulfide bond</keyword>
<feature type="region of interest" description="Disordered" evidence="3">
    <location>
        <begin position="1"/>
        <end position="23"/>
    </location>
</feature>
<dbReference type="PANTHER" id="PTHR22803">
    <property type="entry name" value="MANNOSE, PHOSPHOLIPASE, LECTIN RECEPTOR RELATED"/>
    <property type="match status" value="1"/>
</dbReference>
<dbReference type="InterPro" id="IPR033989">
    <property type="entry name" value="CD209-like_CTLD"/>
</dbReference>
<sequence>METCNKRSNVNNPSGAQSQSEGQGRAEKQRCLLIVTVSLGLLCVVLLVIIVHQHFLISAERNMKKCTDEDLQRTQFCLPGHHTPPLRQEPTTKTTAKPTTKSAEKPMMNSSKQGNVCSLDGFSSSMDVKNWSDSREFCRNLGADLVMIKSEDRQKRISYFVKVKIGAPVWLGLTDTEIEGSMMWVDNSALNQGFWMKGEPNNNDGNEDCVFMNPIPSLKNWNDIPCSEVARVICE</sequence>
<feature type="region of interest" description="Disordered" evidence="3">
    <location>
        <begin position="79"/>
        <end position="113"/>
    </location>
</feature>
<dbReference type="RefSeq" id="XP_068074278.1">
    <property type="nucleotide sequence ID" value="XM_068218177.2"/>
</dbReference>
<name>A0AB32TLE4_DANRE</name>
<dbReference type="GO" id="GO:0030246">
    <property type="term" value="F:carbohydrate binding"/>
    <property type="evidence" value="ECO:0007669"/>
    <property type="project" value="UniProtKB-KW"/>
</dbReference>
<reference evidence="7" key="1">
    <citation type="submission" date="2025-08" db="UniProtKB">
        <authorList>
            <consortium name="RefSeq"/>
        </authorList>
    </citation>
    <scope>IDENTIFICATION</scope>
    <source>
        <strain evidence="7">Tuebingen</strain>
        <tissue evidence="7">Fibroblasts and whole tissue</tissue>
    </source>
</reference>
<accession>A0AB32TLE4</accession>
<dbReference type="InterPro" id="IPR018378">
    <property type="entry name" value="C-type_lectin_CS"/>
</dbReference>
<keyword evidence="1" id="KW-0430">Lectin</keyword>
<dbReference type="InterPro" id="IPR016186">
    <property type="entry name" value="C-type_lectin-like/link_sf"/>
</dbReference>
<dbReference type="InterPro" id="IPR016187">
    <property type="entry name" value="CTDL_fold"/>
</dbReference>
<dbReference type="PROSITE" id="PS50041">
    <property type="entry name" value="C_TYPE_LECTIN_2"/>
    <property type="match status" value="1"/>
</dbReference>
<evidence type="ECO:0000313" key="6">
    <source>
        <dbReference type="Proteomes" id="UP000000437"/>
    </source>
</evidence>
<gene>
    <name evidence="7" type="primary">LOC110438783</name>
</gene>
<dbReference type="GeneID" id="110438783"/>
<evidence type="ECO:0000259" key="5">
    <source>
        <dbReference type="PROSITE" id="PS50041"/>
    </source>
</evidence>
<dbReference type="SUPFAM" id="SSF56436">
    <property type="entry name" value="C-type lectin-like"/>
    <property type="match status" value="1"/>
</dbReference>
<organism evidence="6 7">
    <name type="scientific">Danio rerio</name>
    <name type="common">Zebrafish</name>
    <name type="synonym">Brachydanio rerio</name>
    <dbReference type="NCBI Taxonomy" id="7955"/>
    <lineage>
        <taxon>Eukaryota</taxon>
        <taxon>Metazoa</taxon>
        <taxon>Chordata</taxon>
        <taxon>Craniata</taxon>
        <taxon>Vertebrata</taxon>
        <taxon>Euteleostomi</taxon>
        <taxon>Actinopterygii</taxon>
        <taxon>Neopterygii</taxon>
        <taxon>Teleostei</taxon>
        <taxon>Ostariophysi</taxon>
        <taxon>Cypriniformes</taxon>
        <taxon>Danionidae</taxon>
        <taxon>Danioninae</taxon>
        <taxon>Danio</taxon>
    </lineage>
</organism>
<evidence type="ECO:0000256" key="2">
    <source>
        <dbReference type="ARBA" id="ARBA00023157"/>
    </source>
</evidence>
<protein>
    <recommendedName>
        <fullName evidence="5">C-type lectin domain-containing protein</fullName>
    </recommendedName>
</protein>
<dbReference type="CDD" id="cd03590">
    <property type="entry name" value="CLECT_DC-SIGN_like"/>
    <property type="match status" value="1"/>
</dbReference>
<evidence type="ECO:0000256" key="1">
    <source>
        <dbReference type="ARBA" id="ARBA00022734"/>
    </source>
</evidence>
<keyword evidence="6" id="KW-1185">Reference proteome</keyword>
<evidence type="ECO:0000256" key="4">
    <source>
        <dbReference type="SAM" id="Phobius"/>
    </source>
</evidence>
<evidence type="ECO:0000256" key="3">
    <source>
        <dbReference type="SAM" id="MobiDB-lite"/>
    </source>
</evidence>
<dbReference type="Proteomes" id="UP000000437">
    <property type="component" value="Chromosome 3"/>
</dbReference>
<evidence type="ECO:0000313" key="7">
    <source>
        <dbReference type="RefSeq" id="XP_068074278.1"/>
    </source>
</evidence>
<dbReference type="AlphaFoldDB" id="A0AB32TLE4"/>
<keyword evidence="4" id="KW-1133">Transmembrane helix</keyword>
<dbReference type="PROSITE" id="PS00615">
    <property type="entry name" value="C_TYPE_LECTIN_1"/>
    <property type="match status" value="1"/>
</dbReference>